<gene>
    <name evidence="3" type="ORF">Bca52824_016106</name>
</gene>
<reference evidence="3 4" key="1">
    <citation type="submission" date="2020-02" db="EMBL/GenBank/DDBJ databases">
        <authorList>
            <person name="Ma Q."/>
            <person name="Huang Y."/>
            <person name="Song X."/>
            <person name="Pei D."/>
        </authorList>
    </citation>
    <scope>NUCLEOTIDE SEQUENCE [LARGE SCALE GENOMIC DNA]</scope>
    <source>
        <strain evidence="3">Sxm20200214</strain>
        <tissue evidence="3">Leaf</tissue>
    </source>
</reference>
<keyword evidence="4" id="KW-1185">Reference proteome</keyword>
<proteinExistence type="predicted"/>
<dbReference type="EMBL" id="JAAMPC010000003">
    <property type="protein sequence ID" value="KAG2322893.1"/>
    <property type="molecule type" value="Genomic_DNA"/>
</dbReference>
<evidence type="ECO:0000313" key="3">
    <source>
        <dbReference type="EMBL" id="KAG2322893.1"/>
    </source>
</evidence>
<comment type="caution">
    <text evidence="3">The sequence shown here is derived from an EMBL/GenBank/DDBJ whole genome shotgun (WGS) entry which is preliminary data.</text>
</comment>
<keyword evidence="2" id="KW-0812">Transmembrane</keyword>
<feature type="region of interest" description="Disordered" evidence="1">
    <location>
        <begin position="105"/>
        <end position="125"/>
    </location>
</feature>
<keyword evidence="2" id="KW-1133">Transmembrane helix</keyword>
<evidence type="ECO:0000256" key="1">
    <source>
        <dbReference type="SAM" id="MobiDB-lite"/>
    </source>
</evidence>
<organism evidence="3 4">
    <name type="scientific">Brassica carinata</name>
    <name type="common">Ethiopian mustard</name>
    <name type="synonym">Abyssinian cabbage</name>
    <dbReference type="NCBI Taxonomy" id="52824"/>
    <lineage>
        <taxon>Eukaryota</taxon>
        <taxon>Viridiplantae</taxon>
        <taxon>Streptophyta</taxon>
        <taxon>Embryophyta</taxon>
        <taxon>Tracheophyta</taxon>
        <taxon>Spermatophyta</taxon>
        <taxon>Magnoliopsida</taxon>
        <taxon>eudicotyledons</taxon>
        <taxon>Gunneridae</taxon>
        <taxon>Pentapetalae</taxon>
        <taxon>rosids</taxon>
        <taxon>malvids</taxon>
        <taxon>Brassicales</taxon>
        <taxon>Brassicaceae</taxon>
        <taxon>Brassiceae</taxon>
        <taxon>Brassica</taxon>
    </lineage>
</organism>
<dbReference type="Proteomes" id="UP000886595">
    <property type="component" value="Unassembled WGS sequence"/>
</dbReference>
<feature type="compositionally biased region" description="Basic and acidic residues" evidence="1">
    <location>
        <begin position="115"/>
        <end position="125"/>
    </location>
</feature>
<sequence>MNISKATYVKDTDDEAVKAAVLDKGTKDMINLMIKIPLILFGQPIEVNWAYTTDQREDTSIIEGAGGSRSLTVAVSMSTMVVSFNTTLHTSSPSPWFSTRCGVEMAEEGSGGGRDGAEQEEKEKAAGVQLNSARWRVMVWAGVAGSWTVMGPVGWWLIHKGAMGLGWVRGSWQGGLGCRLRYWAYFQTAHTPKRSSWTVTRRKGGNGAVWCPFGQLLATVHPGS</sequence>
<keyword evidence="2" id="KW-0472">Membrane</keyword>
<name>A0A8X7W305_BRACI</name>
<evidence type="ECO:0000313" key="4">
    <source>
        <dbReference type="Proteomes" id="UP000886595"/>
    </source>
</evidence>
<feature type="transmembrane region" description="Helical" evidence="2">
    <location>
        <begin position="137"/>
        <end position="158"/>
    </location>
</feature>
<accession>A0A8X7W305</accession>
<protein>
    <submittedName>
        <fullName evidence="3">Uncharacterized protein</fullName>
    </submittedName>
</protein>
<evidence type="ECO:0000256" key="2">
    <source>
        <dbReference type="SAM" id="Phobius"/>
    </source>
</evidence>
<dbReference type="AlphaFoldDB" id="A0A8X7W305"/>